<feature type="transmembrane region" description="Helical" evidence="2">
    <location>
        <begin position="471"/>
        <end position="503"/>
    </location>
</feature>
<feature type="region of interest" description="Disordered" evidence="1">
    <location>
        <begin position="775"/>
        <end position="794"/>
    </location>
</feature>
<organism evidence="4 5">
    <name type="scientific">Moritella marina ATCC 15381</name>
    <dbReference type="NCBI Taxonomy" id="1202962"/>
    <lineage>
        <taxon>Bacteria</taxon>
        <taxon>Pseudomonadati</taxon>
        <taxon>Pseudomonadota</taxon>
        <taxon>Gammaproteobacteria</taxon>
        <taxon>Alteromonadales</taxon>
        <taxon>Moritellaceae</taxon>
        <taxon>Moritella</taxon>
    </lineage>
</organism>
<dbReference type="OrthoDB" id="9813585at2"/>
<feature type="transmembrane region" description="Helical" evidence="2">
    <location>
        <begin position="380"/>
        <end position="399"/>
    </location>
</feature>
<evidence type="ECO:0000259" key="3">
    <source>
        <dbReference type="Pfam" id="PF10145"/>
    </source>
</evidence>
<accession>A0A5J6WHT3</accession>
<protein>
    <submittedName>
        <fullName evidence="4">Phage tail tape measure protein</fullName>
    </submittedName>
</protein>
<feature type="compositionally biased region" description="Low complexity" evidence="1">
    <location>
        <begin position="777"/>
        <end position="792"/>
    </location>
</feature>
<proteinExistence type="predicted"/>
<name>A0A5J6WHT3_MORMI</name>
<reference evidence="4 5" key="1">
    <citation type="submission" date="2019-09" db="EMBL/GenBank/DDBJ databases">
        <title>Hybrid Assembly of the complete Genome of the Deep-Sea Bacterium Moritella marina from long Nanopore and Illumina reads.</title>
        <authorList>
            <person name="Magin S."/>
            <person name="Georgoulis A."/>
            <person name="Papadimitriou K."/>
            <person name="Iliakis G."/>
            <person name="Vorgias C.E."/>
        </authorList>
    </citation>
    <scope>NUCLEOTIDE SEQUENCE [LARGE SCALE GENOMIC DNA]</scope>
    <source>
        <strain evidence="4 5">MP-1</strain>
    </source>
</reference>
<keyword evidence="2" id="KW-0472">Membrane</keyword>
<feature type="domain" description="Phage tail tape measure protein" evidence="3">
    <location>
        <begin position="93"/>
        <end position="290"/>
    </location>
</feature>
<evidence type="ECO:0000313" key="4">
    <source>
        <dbReference type="EMBL" id="QFI37606.1"/>
    </source>
</evidence>
<evidence type="ECO:0000256" key="2">
    <source>
        <dbReference type="SAM" id="Phobius"/>
    </source>
</evidence>
<dbReference type="EMBL" id="CP044399">
    <property type="protein sequence ID" value="QFI37606.1"/>
    <property type="molecule type" value="Genomic_DNA"/>
</dbReference>
<dbReference type="Pfam" id="PF10145">
    <property type="entry name" value="PhageMin_Tail"/>
    <property type="match status" value="1"/>
</dbReference>
<gene>
    <name evidence="4" type="ORF">FR932_06995</name>
</gene>
<evidence type="ECO:0000256" key="1">
    <source>
        <dbReference type="SAM" id="MobiDB-lite"/>
    </source>
</evidence>
<keyword evidence="2" id="KW-1133">Transmembrane helix</keyword>
<keyword evidence="5" id="KW-1185">Reference proteome</keyword>
<dbReference type="KEGG" id="mmaa:FR932_06995"/>
<dbReference type="InterPro" id="IPR010090">
    <property type="entry name" value="Phage_tape_meas"/>
</dbReference>
<feature type="transmembrane region" description="Helical" evidence="2">
    <location>
        <begin position="352"/>
        <end position="374"/>
    </location>
</feature>
<evidence type="ECO:0000313" key="5">
    <source>
        <dbReference type="Proteomes" id="UP000327424"/>
    </source>
</evidence>
<keyword evidence="2" id="KW-0812">Transmembrane</keyword>
<dbReference type="RefSeq" id="WP_019440170.1">
    <property type="nucleotide sequence ID" value="NZ_ALOE01000006.1"/>
</dbReference>
<dbReference type="Proteomes" id="UP000327424">
    <property type="component" value="Chromosome"/>
</dbReference>
<feature type="transmembrane region" description="Helical" evidence="2">
    <location>
        <begin position="411"/>
        <end position="430"/>
    </location>
</feature>
<dbReference type="NCBIfam" id="TIGR01760">
    <property type="entry name" value="tape_meas_TP901"/>
    <property type="match status" value="1"/>
</dbReference>
<sequence length="821" mass="86146">MSALSKLEKLMYTIGVVDKATGPVNKIMDKINQLSSQTASAQNQMMSGFMGTAGGAIALVSSLSPAIDHVAALGEVQTLGVANEDLTKLTKTAFEFTTQFGGNSAEFVRSAYDIQSAISGLTGDELASFTKASNVLAVATKADASTITSYMGTMYGIFEKNANKMGKSDWVNQIAGQTAKAVQMYKTTGAEMQSAFSALGAKAANRGIDAAEQFAVLGELQLVLKSGSVAGTQYAAFIDGIGKAQKELGIELTNSQGDMLGIDVVMSRINQKLAGVGSVARGDILNKAFGSKNAASVVDILSSKTAKLKQGINELTNVTDASKASEMANIIASPWDRFSGSLNGAATAMGQAVLPIIEPVVDMLVAMLGGVIWLTQEFPTLTGVLGAVVVGVVALMMAFSAMNMIIGIYRFALIGLSLVSNAAAVSTKLWQIGLVALRVMGFLGNIAAIGAYLTAIALYRGAMLAAQGVTWLFNTALLANPIGLVIAGVVALVAAVAGLIFYWDSIVTAFKDTSWGQALIGIFDSVMSVFSGLIDNVKWVLEALGLMDGKEMTVNSKVEEVTKTAAPISAENTLSTPLNPTVSNGQQVASTEVFAANNVANMNMQHNQVGGLTPVVANNLANMNTRISQVNGSASVNTNQVLNTEAFAANNLSNANTGINQVSSFAPVAANQAFNTEALATSNLANTNTQLNQVSSFTPAAANQVFNSETLATNHLANTNTQFNQVSGLSPVATSLVESQTFNETSAHSARIQQYQENNQQQAKVSRPRIQRTQYFQQSKQSGNNQSSSSADNSKRVYIDNVVMKSDNLAHDFEQLMELAG</sequence>
<feature type="transmembrane region" description="Helical" evidence="2">
    <location>
        <begin position="436"/>
        <end position="459"/>
    </location>
</feature>
<feature type="transmembrane region" description="Helical" evidence="2">
    <location>
        <begin position="515"/>
        <end position="534"/>
    </location>
</feature>
<dbReference type="AlphaFoldDB" id="A0A5J6WHT3"/>